<evidence type="ECO:0000313" key="2">
    <source>
        <dbReference type="Proteomes" id="UP000789525"/>
    </source>
</evidence>
<gene>
    <name evidence="1" type="ORF">ACOLOM_LOCUS5613</name>
</gene>
<evidence type="ECO:0000313" key="1">
    <source>
        <dbReference type="EMBL" id="CAG8571208.1"/>
    </source>
</evidence>
<proteinExistence type="predicted"/>
<organism evidence="1 2">
    <name type="scientific">Acaulospora colombiana</name>
    <dbReference type="NCBI Taxonomy" id="27376"/>
    <lineage>
        <taxon>Eukaryota</taxon>
        <taxon>Fungi</taxon>
        <taxon>Fungi incertae sedis</taxon>
        <taxon>Mucoromycota</taxon>
        <taxon>Glomeromycotina</taxon>
        <taxon>Glomeromycetes</taxon>
        <taxon>Diversisporales</taxon>
        <taxon>Acaulosporaceae</taxon>
        <taxon>Acaulospora</taxon>
    </lineage>
</organism>
<keyword evidence="2" id="KW-1185">Reference proteome</keyword>
<dbReference type="EMBL" id="CAJVPT010010530">
    <property type="protein sequence ID" value="CAG8571208.1"/>
    <property type="molecule type" value="Genomic_DNA"/>
</dbReference>
<accession>A0ACA9M7W5</accession>
<reference evidence="1" key="1">
    <citation type="submission" date="2021-06" db="EMBL/GenBank/DDBJ databases">
        <authorList>
            <person name="Kallberg Y."/>
            <person name="Tangrot J."/>
            <person name="Rosling A."/>
        </authorList>
    </citation>
    <scope>NUCLEOTIDE SEQUENCE</scope>
    <source>
        <strain evidence="1">CL356</strain>
    </source>
</reference>
<comment type="caution">
    <text evidence="1">The sequence shown here is derived from an EMBL/GenBank/DDBJ whole genome shotgun (WGS) entry which is preliminary data.</text>
</comment>
<name>A0ACA9M7W5_9GLOM</name>
<protein>
    <submittedName>
        <fullName evidence="1">12175_t:CDS:1</fullName>
    </submittedName>
</protein>
<sequence>MAAYFPLHRRRVTPIEQPHEAEPHQDRISESTSGNHEGAINDTWAANASMLIFPSPSSSLPPTPASSNAAIPLSVGSASLSNLSLPTSMSLGSPIDTDISDSSPVSSRRMRLRMPRTQAHRDHRHASMVHPFPSRFSPTASSQEIVSPLNGLQVELESSSEASDTGIDIEVWEWSSIQSSSEELPMRRTARQEPLLRSLPDTGFNYIYRDGWLEHTRGRTISQFTQVSNNSALSYFSHSTDTSSNRSVPPTPIHFPFLSIIKRIFTLDSETVLLLGVLGHASGAEADLFLSSPYDLPELASSSEGEPEVVETIDSTVTLLTQAQEGSPRAALISLRRGLTANIEEDPSFTTDSTLALLPTLPLQVIQNILWAPISVTSSITSNTLNTTSQVMKKSTSMMGDALHIAFKPALSAIDNWSEELVDDP</sequence>
<dbReference type="Proteomes" id="UP000789525">
    <property type="component" value="Unassembled WGS sequence"/>
</dbReference>